<dbReference type="InterPro" id="IPR002401">
    <property type="entry name" value="Cyt_P450_E_grp-I"/>
</dbReference>
<keyword evidence="17" id="KW-1185">Reference proteome</keyword>
<dbReference type="RefSeq" id="XP_007868763.1">
    <property type="nucleotide sequence ID" value="XM_007870572.1"/>
</dbReference>
<evidence type="ECO:0000256" key="11">
    <source>
        <dbReference type="ARBA" id="ARBA00023033"/>
    </source>
</evidence>
<evidence type="ECO:0000256" key="9">
    <source>
        <dbReference type="ARBA" id="ARBA00023002"/>
    </source>
</evidence>
<comment type="similarity">
    <text evidence="4 14">Belongs to the cytochrome P450 family.</text>
</comment>
<evidence type="ECO:0000256" key="3">
    <source>
        <dbReference type="ARBA" id="ARBA00005179"/>
    </source>
</evidence>
<dbReference type="GO" id="GO:0005506">
    <property type="term" value="F:iron ion binding"/>
    <property type="evidence" value="ECO:0007669"/>
    <property type="project" value="InterPro"/>
</dbReference>
<gene>
    <name evidence="16" type="ORF">GLOTRDRAFT_140198</name>
</gene>
<dbReference type="InterPro" id="IPR001128">
    <property type="entry name" value="Cyt_P450"/>
</dbReference>
<keyword evidence="6 15" id="KW-0812">Transmembrane</keyword>
<dbReference type="eggNOG" id="KOG0156">
    <property type="taxonomic scope" value="Eukaryota"/>
</dbReference>
<keyword evidence="11 14" id="KW-0503">Monooxygenase</keyword>
<dbReference type="InterPro" id="IPR036396">
    <property type="entry name" value="Cyt_P450_sf"/>
</dbReference>
<evidence type="ECO:0000256" key="4">
    <source>
        <dbReference type="ARBA" id="ARBA00010617"/>
    </source>
</evidence>
<dbReference type="GeneID" id="19304461"/>
<evidence type="ECO:0000313" key="17">
    <source>
        <dbReference type="Proteomes" id="UP000030669"/>
    </source>
</evidence>
<comment type="subcellular location">
    <subcellularLocation>
        <location evidence="2">Membrane</location>
    </subcellularLocation>
</comment>
<feature type="transmembrane region" description="Helical" evidence="15">
    <location>
        <begin position="102"/>
        <end position="121"/>
    </location>
</feature>
<comment type="cofactor">
    <cofactor evidence="1 13">
        <name>heme</name>
        <dbReference type="ChEBI" id="CHEBI:30413"/>
    </cofactor>
</comment>
<sequence>MALSIYSVVFAACVVFVLNVVIKTQLQRRKMPPGPPGIPLLGNALQLPSAFPWLKFTEWSKQYGPIYSLNLAGTPVVILNTFKTAADLMDRRSNIYSDRPRLIMASEILTGGIFMIFTKYGDVWRKMRRASHEEFSIRGCEKFQGQQHEEAALSVLDILETPDEWQDCLKRSTASNILTAVYGRERLTPKDKPLITRIHAHTARIAGAVVPGAYLVEIFPFMKHFPTWMAKWKKDGLDWYKRETDMFEKLCDDIDTQKHSFVRGLKENQARHGLTKPEAAWLAGIMFSAGAETTLGTLFNFVLAMTLYPNVMKRAQAEIDSVVGRDRLPNFDDKPRLPYIRAMVKESLRWRPVGPVAVPRRTTEARDDYYNGYLIPKGTTVIPNIWRVFFPMSAPWAMNHDPELYPDFEEFRPDRFLDESGQKDNVPPDTHEMGHGTFGFGRRICVGYNFANQVLFIQMAMMLWAFNFEAPLDDSGQPIVPDRSATIDAGVVVLPAPFKTKITPRSPDVPSTIRQELEHLGAL</sequence>
<dbReference type="OMA" id="LLWEQPE"/>
<dbReference type="GO" id="GO:0016020">
    <property type="term" value="C:membrane"/>
    <property type="evidence" value="ECO:0007669"/>
    <property type="project" value="UniProtKB-SubCell"/>
</dbReference>
<evidence type="ECO:0000256" key="13">
    <source>
        <dbReference type="PIRSR" id="PIRSR602401-1"/>
    </source>
</evidence>
<evidence type="ECO:0000256" key="5">
    <source>
        <dbReference type="ARBA" id="ARBA00022617"/>
    </source>
</evidence>
<dbReference type="HOGENOM" id="CLU_001570_2_3_1"/>
<dbReference type="OrthoDB" id="2789670at2759"/>
<reference evidence="16 17" key="1">
    <citation type="journal article" date="2012" name="Science">
        <title>The Paleozoic origin of enzymatic lignin decomposition reconstructed from 31 fungal genomes.</title>
        <authorList>
            <person name="Floudas D."/>
            <person name="Binder M."/>
            <person name="Riley R."/>
            <person name="Barry K."/>
            <person name="Blanchette R.A."/>
            <person name="Henrissat B."/>
            <person name="Martinez A.T."/>
            <person name="Otillar R."/>
            <person name="Spatafora J.W."/>
            <person name="Yadav J.S."/>
            <person name="Aerts A."/>
            <person name="Benoit I."/>
            <person name="Boyd A."/>
            <person name="Carlson A."/>
            <person name="Copeland A."/>
            <person name="Coutinho P.M."/>
            <person name="de Vries R.P."/>
            <person name="Ferreira P."/>
            <person name="Findley K."/>
            <person name="Foster B."/>
            <person name="Gaskell J."/>
            <person name="Glotzer D."/>
            <person name="Gorecki P."/>
            <person name="Heitman J."/>
            <person name="Hesse C."/>
            <person name="Hori C."/>
            <person name="Igarashi K."/>
            <person name="Jurgens J.A."/>
            <person name="Kallen N."/>
            <person name="Kersten P."/>
            <person name="Kohler A."/>
            <person name="Kuees U."/>
            <person name="Kumar T.K.A."/>
            <person name="Kuo A."/>
            <person name="LaButti K."/>
            <person name="Larrondo L.F."/>
            <person name="Lindquist E."/>
            <person name="Ling A."/>
            <person name="Lombard V."/>
            <person name="Lucas S."/>
            <person name="Lundell T."/>
            <person name="Martin R."/>
            <person name="McLaughlin D.J."/>
            <person name="Morgenstern I."/>
            <person name="Morin E."/>
            <person name="Murat C."/>
            <person name="Nagy L.G."/>
            <person name="Nolan M."/>
            <person name="Ohm R.A."/>
            <person name="Patyshakuliyeva A."/>
            <person name="Rokas A."/>
            <person name="Ruiz-Duenas F.J."/>
            <person name="Sabat G."/>
            <person name="Salamov A."/>
            <person name="Samejima M."/>
            <person name="Schmutz J."/>
            <person name="Slot J.C."/>
            <person name="St John F."/>
            <person name="Stenlid J."/>
            <person name="Sun H."/>
            <person name="Sun S."/>
            <person name="Syed K."/>
            <person name="Tsang A."/>
            <person name="Wiebenga A."/>
            <person name="Young D."/>
            <person name="Pisabarro A."/>
            <person name="Eastwood D.C."/>
            <person name="Martin F."/>
            <person name="Cullen D."/>
            <person name="Grigoriev I.V."/>
            <person name="Hibbett D.S."/>
        </authorList>
    </citation>
    <scope>NUCLEOTIDE SEQUENCE [LARGE SCALE GENOMIC DNA]</scope>
    <source>
        <strain evidence="16 17">ATCC 11539</strain>
    </source>
</reference>
<keyword evidence="9 14" id="KW-0560">Oxidoreductase</keyword>
<dbReference type="EMBL" id="KB469307">
    <property type="protein sequence ID" value="EPQ52448.1"/>
    <property type="molecule type" value="Genomic_DNA"/>
</dbReference>
<dbReference type="PRINTS" id="PR00463">
    <property type="entry name" value="EP450I"/>
</dbReference>
<dbReference type="KEGG" id="gtr:GLOTRDRAFT_140198"/>
<name>S7PY53_GLOTA</name>
<keyword evidence="10 13" id="KW-0408">Iron</keyword>
<evidence type="ECO:0000256" key="8">
    <source>
        <dbReference type="ARBA" id="ARBA00022989"/>
    </source>
</evidence>
<feature type="transmembrane region" description="Helical" evidence="15">
    <location>
        <begin position="279"/>
        <end position="308"/>
    </location>
</feature>
<evidence type="ECO:0000256" key="10">
    <source>
        <dbReference type="ARBA" id="ARBA00023004"/>
    </source>
</evidence>
<organism evidence="16 17">
    <name type="scientific">Gloeophyllum trabeum (strain ATCC 11539 / FP-39264 / Madison 617)</name>
    <name type="common">Brown rot fungus</name>
    <dbReference type="NCBI Taxonomy" id="670483"/>
    <lineage>
        <taxon>Eukaryota</taxon>
        <taxon>Fungi</taxon>
        <taxon>Dikarya</taxon>
        <taxon>Basidiomycota</taxon>
        <taxon>Agaricomycotina</taxon>
        <taxon>Agaricomycetes</taxon>
        <taxon>Gloeophyllales</taxon>
        <taxon>Gloeophyllaceae</taxon>
        <taxon>Gloeophyllum</taxon>
    </lineage>
</organism>
<keyword evidence="8 15" id="KW-1133">Transmembrane helix</keyword>
<dbReference type="GO" id="GO:0020037">
    <property type="term" value="F:heme binding"/>
    <property type="evidence" value="ECO:0007669"/>
    <property type="project" value="InterPro"/>
</dbReference>
<keyword evidence="5 13" id="KW-0349">Heme</keyword>
<protein>
    <submittedName>
        <fullName evidence="16">Cytochrome P450</fullName>
    </submittedName>
</protein>
<dbReference type="InterPro" id="IPR017972">
    <property type="entry name" value="Cyt_P450_CS"/>
</dbReference>
<dbReference type="CDD" id="cd11065">
    <property type="entry name" value="CYP64-like"/>
    <property type="match status" value="1"/>
</dbReference>
<dbReference type="Pfam" id="PF00067">
    <property type="entry name" value="p450"/>
    <property type="match status" value="1"/>
</dbReference>
<keyword evidence="12 15" id="KW-0472">Membrane</keyword>
<evidence type="ECO:0000313" key="16">
    <source>
        <dbReference type="EMBL" id="EPQ52448.1"/>
    </source>
</evidence>
<dbReference type="InterPro" id="IPR050364">
    <property type="entry name" value="Cytochrome_P450_fung"/>
</dbReference>
<proteinExistence type="inferred from homology"/>
<dbReference type="AlphaFoldDB" id="S7PY53"/>
<evidence type="ECO:0000256" key="7">
    <source>
        <dbReference type="ARBA" id="ARBA00022723"/>
    </source>
</evidence>
<evidence type="ECO:0000256" key="15">
    <source>
        <dbReference type="SAM" id="Phobius"/>
    </source>
</evidence>
<feature type="binding site" description="axial binding residue" evidence="13">
    <location>
        <position position="445"/>
    </location>
    <ligand>
        <name>heme</name>
        <dbReference type="ChEBI" id="CHEBI:30413"/>
    </ligand>
    <ligandPart>
        <name>Fe</name>
        <dbReference type="ChEBI" id="CHEBI:18248"/>
    </ligandPart>
</feature>
<dbReference type="Proteomes" id="UP000030669">
    <property type="component" value="Unassembled WGS sequence"/>
</dbReference>
<evidence type="ECO:0000256" key="1">
    <source>
        <dbReference type="ARBA" id="ARBA00001971"/>
    </source>
</evidence>
<dbReference type="PROSITE" id="PS00086">
    <property type="entry name" value="CYTOCHROME_P450"/>
    <property type="match status" value="1"/>
</dbReference>
<feature type="transmembrane region" description="Helical" evidence="15">
    <location>
        <begin position="6"/>
        <end position="22"/>
    </location>
</feature>
<dbReference type="SUPFAM" id="SSF48264">
    <property type="entry name" value="Cytochrome P450"/>
    <property type="match status" value="1"/>
</dbReference>
<accession>S7PY53</accession>
<evidence type="ECO:0000256" key="12">
    <source>
        <dbReference type="ARBA" id="ARBA00023136"/>
    </source>
</evidence>
<evidence type="ECO:0000256" key="14">
    <source>
        <dbReference type="RuleBase" id="RU000461"/>
    </source>
</evidence>
<dbReference type="GO" id="GO:0016705">
    <property type="term" value="F:oxidoreductase activity, acting on paired donors, with incorporation or reduction of molecular oxygen"/>
    <property type="evidence" value="ECO:0007669"/>
    <property type="project" value="InterPro"/>
</dbReference>
<evidence type="ECO:0000256" key="2">
    <source>
        <dbReference type="ARBA" id="ARBA00004370"/>
    </source>
</evidence>
<feature type="transmembrane region" description="Helical" evidence="15">
    <location>
        <begin position="63"/>
        <end position="82"/>
    </location>
</feature>
<dbReference type="PANTHER" id="PTHR46300">
    <property type="entry name" value="P450, PUTATIVE (EUROFUNG)-RELATED-RELATED"/>
    <property type="match status" value="1"/>
</dbReference>
<dbReference type="Gene3D" id="1.10.630.10">
    <property type="entry name" value="Cytochrome P450"/>
    <property type="match status" value="1"/>
</dbReference>
<dbReference type="PANTHER" id="PTHR46300:SF2">
    <property type="entry name" value="CYTOCHROME P450 MONOOXYGENASE ALNH-RELATED"/>
    <property type="match status" value="1"/>
</dbReference>
<dbReference type="GO" id="GO:0004497">
    <property type="term" value="F:monooxygenase activity"/>
    <property type="evidence" value="ECO:0007669"/>
    <property type="project" value="UniProtKB-KW"/>
</dbReference>
<comment type="pathway">
    <text evidence="3">Secondary metabolite biosynthesis.</text>
</comment>
<dbReference type="PRINTS" id="PR00385">
    <property type="entry name" value="P450"/>
</dbReference>
<evidence type="ECO:0000256" key="6">
    <source>
        <dbReference type="ARBA" id="ARBA00022692"/>
    </source>
</evidence>
<keyword evidence="7 13" id="KW-0479">Metal-binding</keyword>